<dbReference type="AlphaFoldDB" id="A0A183EK36"/>
<proteinExistence type="predicted"/>
<evidence type="ECO:0000259" key="1">
    <source>
        <dbReference type="PROSITE" id="PS51757"/>
    </source>
</evidence>
<sequence length="208" mass="23065">LQILKRQIAYSDITSIGLSPYQDNFLVISVRDSYTSLLETPLKTELVVAVNKRYREVTKGAILPLVFSTTYQIILKKTRFGGGTRSVAFSRDDSGSDVTQLLAKDKTLTVSVGPGLPNCTRPSGVRPAVVKHYERRGGPSAANTQQLQWKIPQLNRQAPLPPQHATAIQSNRIYPRNGDLNVNRNDRVTSGQVINDSNSFLSFYGDQF</sequence>
<dbReference type="GO" id="GO:0003774">
    <property type="term" value="F:cytoskeletal motor activity"/>
    <property type="evidence" value="ECO:0007669"/>
    <property type="project" value="InterPro"/>
</dbReference>
<dbReference type="InterPro" id="IPR010926">
    <property type="entry name" value="Myosin_TH1"/>
</dbReference>
<organism evidence="2">
    <name type="scientific">Gongylonema pulchrum</name>
    <dbReference type="NCBI Taxonomy" id="637853"/>
    <lineage>
        <taxon>Eukaryota</taxon>
        <taxon>Metazoa</taxon>
        <taxon>Ecdysozoa</taxon>
        <taxon>Nematoda</taxon>
        <taxon>Chromadorea</taxon>
        <taxon>Rhabditida</taxon>
        <taxon>Spirurina</taxon>
        <taxon>Spiruromorpha</taxon>
        <taxon>Spiruroidea</taxon>
        <taxon>Gongylonematidae</taxon>
        <taxon>Gongylonema</taxon>
    </lineage>
</organism>
<accession>A0A183EK36</accession>
<evidence type="ECO:0000313" key="2">
    <source>
        <dbReference type="WBParaSite" id="GPUH_0002135301-mRNA-1"/>
    </source>
</evidence>
<reference evidence="2" key="1">
    <citation type="submission" date="2016-06" db="UniProtKB">
        <authorList>
            <consortium name="WormBaseParasite"/>
        </authorList>
    </citation>
    <scope>IDENTIFICATION</scope>
</reference>
<dbReference type="WBParaSite" id="GPUH_0002135301-mRNA-1">
    <property type="protein sequence ID" value="GPUH_0002135301-mRNA-1"/>
    <property type="gene ID" value="GPUH_0002135301"/>
</dbReference>
<dbReference type="Pfam" id="PF06017">
    <property type="entry name" value="Myosin_TH1"/>
    <property type="match status" value="1"/>
</dbReference>
<name>A0A183EK36_9BILA</name>
<dbReference type="GO" id="GO:0016459">
    <property type="term" value="C:myosin complex"/>
    <property type="evidence" value="ECO:0007669"/>
    <property type="project" value="InterPro"/>
</dbReference>
<protein>
    <submittedName>
        <fullName evidence="2">TH1 domain-containing protein</fullName>
    </submittedName>
</protein>
<feature type="domain" description="TH1" evidence="1">
    <location>
        <begin position="1"/>
        <end position="114"/>
    </location>
</feature>
<dbReference type="PROSITE" id="PS51757">
    <property type="entry name" value="TH1"/>
    <property type="match status" value="1"/>
</dbReference>